<dbReference type="Gene3D" id="1.10.357.140">
    <property type="entry name" value="UbiA prenyltransferase"/>
    <property type="match status" value="1"/>
</dbReference>
<feature type="transmembrane region" description="Helical" evidence="8">
    <location>
        <begin position="121"/>
        <end position="143"/>
    </location>
</feature>
<keyword evidence="11" id="KW-1185">Reference proteome</keyword>
<dbReference type="GO" id="GO:0005886">
    <property type="term" value="C:plasma membrane"/>
    <property type="evidence" value="ECO:0007669"/>
    <property type="project" value="UniProtKB-SubCell"/>
</dbReference>
<dbReference type="InterPro" id="IPR044878">
    <property type="entry name" value="UbiA_sf"/>
</dbReference>
<comment type="catalytic activity">
    <reaction evidence="8">
        <text>an all-trans-polyprenyl diphosphate + 1,4-dihydroxy-2-naphthoate + H(+) = a 2-demethylmenaquinol + CO2 + diphosphate</text>
        <dbReference type="Rhea" id="RHEA:26478"/>
        <dbReference type="Rhea" id="RHEA-COMP:9563"/>
        <dbReference type="Rhea" id="RHEA-COMP:9564"/>
        <dbReference type="ChEBI" id="CHEBI:11173"/>
        <dbReference type="ChEBI" id="CHEBI:15378"/>
        <dbReference type="ChEBI" id="CHEBI:16526"/>
        <dbReference type="ChEBI" id="CHEBI:33019"/>
        <dbReference type="ChEBI" id="CHEBI:55437"/>
        <dbReference type="ChEBI" id="CHEBI:58914"/>
        <dbReference type="EC" id="2.5.1.74"/>
    </reaction>
</comment>
<dbReference type="GO" id="GO:0042371">
    <property type="term" value="P:vitamin K biosynthetic process"/>
    <property type="evidence" value="ECO:0007669"/>
    <property type="project" value="TreeGrafter"/>
</dbReference>
<comment type="pathway">
    <text evidence="8">Quinol/quinone metabolism; menaquinone biosynthesis; menaquinol from 1,4-dihydroxy-2-naphthoate: step 1/2.</text>
</comment>
<feature type="transmembrane region" description="Helical" evidence="8">
    <location>
        <begin position="186"/>
        <end position="205"/>
    </location>
</feature>
<evidence type="ECO:0000256" key="8">
    <source>
        <dbReference type="HAMAP-Rule" id="MF_01937"/>
    </source>
</evidence>
<keyword evidence="4 8" id="KW-0808">Transferase</keyword>
<evidence type="ECO:0000313" key="11">
    <source>
        <dbReference type="Proteomes" id="UP000003327"/>
    </source>
</evidence>
<feature type="transmembrane region" description="Helical" evidence="8">
    <location>
        <begin position="231"/>
        <end position="248"/>
    </location>
</feature>
<dbReference type="PIRSF" id="PIRSF005355">
    <property type="entry name" value="UBIAD1"/>
    <property type="match status" value="1"/>
</dbReference>
<dbReference type="HOGENOM" id="CLU_043611_1_2_10"/>
<keyword evidence="6 8" id="KW-1133">Transmembrane helix</keyword>
<reference evidence="10 11" key="1">
    <citation type="submission" date="2009-09" db="EMBL/GenBank/DDBJ databases">
        <authorList>
            <person name="Weinstock G."/>
            <person name="Sodergren E."/>
            <person name="Clifton S."/>
            <person name="Fulton L."/>
            <person name="Fulton B."/>
            <person name="Courtney L."/>
            <person name="Fronick C."/>
            <person name="Harrison M."/>
            <person name="Strong C."/>
            <person name="Farmer C."/>
            <person name="Delahaunty K."/>
            <person name="Markovic C."/>
            <person name="Hall O."/>
            <person name="Minx P."/>
            <person name="Tomlinson C."/>
            <person name="Mitreva M."/>
            <person name="Nelson J."/>
            <person name="Hou S."/>
            <person name="Wollam A."/>
            <person name="Pepin K.H."/>
            <person name="Johnson M."/>
            <person name="Bhonagiri V."/>
            <person name="Nash W.E."/>
            <person name="Warren W."/>
            <person name="Chinwalla A."/>
            <person name="Mardis E.R."/>
            <person name="Wilson R.K."/>
        </authorList>
    </citation>
    <scope>NUCLEOTIDE SEQUENCE [LARGE SCALE GENOMIC DNA]</scope>
    <source>
        <strain evidence="10 11">F0319</strain>
    </source>
</reference>
<dbReference type="PANTHER" id="PTHR13929">
    <property type="entry name" value="1,4-DIHYDROXY-2-NAPHTHOATE OCTAPRENYLTRANSFERASE"/>
    <property type="match status" value="1"/>
</dbReference>
<comment type="subcellular location">
    <subcellularLocation>
        <location evidence="8">Cell membrane</location>
        <topology evidence="8">Multi-pass membrane protein</topology>
    </subcellularLocation>
    <subcellularLocation>
        <location evidence="1">Membrane</location>
        <topology evidence="1">Multi-pass membrane protein</topology>
    </subcellularLocation>
</comment>
<dbReference type="GO" id="GO:0046428">
    <property type="term" value="F:1,4-dihydroxy-2-naphthoate polyprenyltransferase activity"/>
    <property type="evidence" value="ECO:0007669"/>
    <property type="project" value="UniProtKB-UniRule"/>
</dbReference>
<protein>
    <recommendedName>
        <fullName evidence="8 9">1,4-dihydroxy-2-naphthoate octaprenyltransferase</fullName>
        <shortName evidence="8">DHNA-octaprenyltransferase</shortName>
        <ecNumber evidence="8 9">2.5.1.74</ecNumber>
    </recommendedName>
</protein>
<proteinExistence type="inferred from homology"/>
<dbReference type="PANTHER" id="PTHR13929:SF0">
    <property type="entry name" value="UBIA PRENYLTRANSFERASE DOMAIN-CONTAINING PROTEIN 1"/>
    <property type="match status" value="1"/>
</dbReference>
<dbReference type="UniPathway" id="UPA00079">
    <property type="reaction ID" value="UER00168"/>
</dbReference>
<keyword evidence="2 8" id="KW-0474">Menaquinone biosynthesis</keyword>
<comment type="function">
    <text evidence="8">Conversion of 1,4-dihydroxy-2-naphthoate (DHNA) to demethylmenaquinone (DMK).</text>
</comment>
<dbReference type="InterPro" id="IPR004657">
    <property type="entry name" value="MenA"/>
</dbReference>
<dbReference type="NCBIfam" id="TIGR00751">
    <property type="entry name" value="menA"/>
    <property type="match status" value="1"/>
</dbReference>
<accession>C9MT24</accession>
<evidence type="ECO:0000256" key="9">
    <source>
        <dbReference type="NCBIfam" id="TIGR00751"/>
    </source>
</evidence>
<comment type="similarity">
    <text evidence="8">Belongs to the MenA family. Type 1 subfamily.</text>
</comment>
<comment type="caution">
    <text evidence="10">The sequence shown here is derived from an EMBL/GenBank/DDBJ whole genome shotgun (WGS) entry which is preliminary data.</text>
</comment>
<evidence type="ECO:0000256" key="1">
    <source>
        <dbReference type="ARBA" id="ARBA00004141"/>
    </source>
</evidence>
<dbReference type="CDD" id="cd13962">
    <property type="entry name" value="PT_UbiA_UBIAD1"/>
    <property type="match status" value="1"/>
</dbReference>
<dbReference type="GO" id="GO:0009234">
    <property type="term" value="P:menaquinone biosynthetic process"/>
    <property type="evidence" value="ECO:0007669"/>
    <property type="project" value="UniProtKB-UniRule"/>
</dbReference>
<dbReference type="EMBL" id="ACVA01000069">
    <property type="protein sequence ID" value="EEX17355.1"/>
    <property type="molecule type" value="Genomic_DNA"/>
</dbReference>
<dbReference type="InterPro" id="IPR000537">
    <property type="entry name" value="UbiA_prenyltransferase"/>
</dbReference>
<evidence type="ECO:0000256" key="4">
    <source>
        <dbReference type="ARBA" id="ARBA00022679"/>
    </source>
</evidence>
<keyword evidence="5 8" id="KW-0812">Transmembrane</keyword>
<dbReference type="AlphaFoldDB" id="C9MT24"/>
<dbReference type="RefSeq" id="WP_004384478.1">
    <property type="nucleotide sequence ID" value="NZ_GG698717.1"/>
</dbReference>
<gene>
    <name evidence="8 10" type="primary">menA</name>
    <name evidence="10" type="ORF">HMPREF0973_02793</name>
</gene>
<evidence type="ECO:0000313" key="10">
    <source>
        <dbReference type="EMBL" id="EEX17355.1"/>
    </source>
</evidence>
<dbReference type="InterPro" id="IPR026046">
    <property type="entry name" value="UBIAD1"/>
</dbReference>
<evidence type="ECO:0000256" key="5">
    <source>
        <dbReference type="ARBA" id="ARBA00022692"/>
    </source>
</evidence>
<dbReference type="EC" id="2.5.1.74" evidence="8 9"/>
<dbReference type="eggNOG" id="COG1575">
    <property type="taxonomic scope" value="Bacteria"/>
</dbReference>
<dbReference type="Proteomes" id="UP000003327">
    <property type="component" value="Unassembled WGS sequence"/>
</dbReference>
<evidence type="ECO:0000256" key="6">
    <source>
        <dbReference type="ARBA" id="ARBA00022989"/>
    </source>
</evidence>
<evidence type="ECO:0000256" key="2">
    <source>
        <dbReference type="ARBA" id="ARBA00022428"/>
    </source>
</evidence>
<sequence length="313" mass="34862">MISERDNIKTNSLSAWILAARPKTLTGAIVPVMIGTAWAWKIGGAENFRFLPALLCFLFAFLMQIDSNFINDYFDCVKGSDDKETRLGPKRACTEGWITLSAMHKGLVVTSLLASLVGLPLVFYGGWQMVLVGAACVLFAFLYTTFFSYLGLGDVLVLVFFGIIPVTFTTYVILPSTLQGVYPEVIMTSIACGLVIDTLLIVNNYRDRDNDKKSGKMTLIVRIGAKKAEKLYNFLGLLAIIFTIQGRISPDNNGWKAYVIPLIIYIPYIFLHTKTQRYMVQIKQGRELNKVLALTARNILIYGILTTIVVLIS</sequence>
<evidence type="ECO:0000256" key="3">
    <source>
        <dbReference type="ARBA" id="ARBA00022475"/>
    </source>
</evidence>
<dbReference type="Pfam" id="PF01040">
    <property type="entry name" value="UbiA"/>
    <property type="match status" value="1"/>
</dbReference>
<dbReference type="OrthoDB" id="9767568at2"/>
<feature type="transmembrane region" description="Helical" evidence="8">
    <location>
        <begin position="47"/>
        <end position="65"/>
    </location>
</feature>
<name>C9MT24_9BACT</name>
<dbReference type="STRING" id="649761.HMPREF0973_02793"/>
<keyword evidence="7 8" id="KW-0472">Membrane</keyword>
<dbReference type="HAMAP" id="MF_01937">
    <property type="entry name" value="MenA_1"/>
    <property type="match status" value="1"/>
</dbReference>
<keyword evidence="3 8" id="KW-1003">Cell membrane</keyword>
<organism evidence="10 11">
    <name type="scientific">Prevotella veroralis F0319</name>
    <dbReference type="NCBI Taxonomy" id="649761"/>
    <lineage>
        <taxon>Bacteria</taxon>
        <taxon>Pseudomonadati</taxon>
        <taxon>Bacteroidota</taxon>
        <taxon>Bacteroidia</taxon>
        <taxon>Bacteroidales</taxon>
        <taxon>Prevotellaceae</taxon>
        <taxon>Prevotella</taxon>
    </lineage>
</organism>
<evidence type="ECO:0000256" key="7">
    <source>
        <dbReference type="ARBA" id="ARBA00023136"/>
    </source>
</evidence>
<feature type="transmembrane region" description="Helical" evidence="8">
    <location>
        <begin position="291"/>
        <end position="312"/>
    </location>
</feature>
<feature type="transmembrane region" description="Helical" evidence="8">
    <location>
        <begin position="155"/>
        <end position="174"/>
    </location>
</feature>
<feature type="transmembrane region" description="Helical" evidence="8">
    <location>
        <begin position="254"/>
        <end position="271"/>
    </location>
</feature>